<feature type="non-terminal residue" evidence="1">
    <location>
        <position position="1"/>
    </location>
</feature>
<sequence length="163" mass="18017">AVDPHTSLTRQKGFKVDDFYAARSRTIPPLPWSNIAPPFSHPAVRPAVRKRAMTHSRDTAGADPRAALLARFQLSRVSEAFHDDMLGVLPPVHIHGMPGFLVSEAVTEDVHAQFVERGGRFYGAYVALRDPATWITDAAILSFEAAHPDPRVLDWYPDDADGH</sequence>
<protein>
    <submittedName>
        <fullName evidence="1">Uncharacterized protein</fullName>
    </submittedName>
</protein>
<keyword evidence="2" id="KW-1185">Reference proteome</keyword>
<reference evidence="1" key="1">
    <citation type="submission" date="2023-07" db="EMBL/GenBank/DDBJ databases">
        <title>Bacterial whole genome sequence for Sphingobium sp. HBC34.</title>
        <authorList>
            <person name="Le V."/>
            <person name="Ko S.-R."/>
            <person name="Ahn C.-Y."/>
            <person name="Oh H.-M."/>
        </authorList>
    </citation>
    <scope>NUCLEOTIDE SEQUENCE</scope>
    <source>
        <strain evidence="1">HBC34</strain>
    </source>
</reference>
<dbReference type="Proteomes" id="UP001176471">
    <property type="component" value="Unassembled WGS sequence"/>
</dbReference>
<proteinExistence type="predicted"/>
<gene>
    <name evidence="1" type="ORF">Q4610_19660</name>
</gene>
<dbReference type="RefSeq" id="WP_304537568.1">
    <property type="nucleotide sequence ID" value="NZ_JAUQOM010000020.1"/>
</dbReference>
<evidence type="ECO:0000313" key="2">
    <source>
        <dbReference type="Proteomes" id="UP001176471"/>
    </source>
</evidence>
<evidence type="ECO:0000313" key="1">
    <source>
        <dbReference type="EMBL" id="MDO7837267.1"/>
    </source>
</evidence>
<dbReference type="EMBL" id="JAUQOM010000020">
    <property type="protein sequence ID" value="MDO7837267.1"/>
    <property type="molecule type" value="Genomic_DNA"/>
</dbReference>
<name>A0ABT8ZRV3_9SPHN</name>
<organism evidence="1 2">
    <name type="scientific">Sphingobium cyanobacteriorum</name>
    <dbReference type="NCBI Taxonomy" id="3063954"/>
    <lineage>
        <taxon>Bacteria</taxon>
        <taxon>Pseudomonadati</taxon>
        <taxon>Pseudomonadota</taxon>
        <taxon>Alphaproteobacteria</taxon>
        <taxon>Sphingomonadales</taxon>
        <taxon>Sphingomonadaceae</taxon>
        <taxon>Sphingobium</taxon>
    </lineage>
</organism>
<comment type="caution">
    <text evidence="1">The sequence shown here is derived from an EMBL/GenBank/DDBJ whole genome shotgun (WGS) entry which is preliminary data.</text>
</comment>
<accession>A0ABT8ZRV3</accession>